<evidence type="ECO:0000313" key="2">
    <source>
        <dbReference type="EMBL" id="QIO05224.1"/>
    </source>
</evidence>
<dbReference type="Proteomes" id="UP000502297">
    <property type="component" value="Chromosome"/>
</dbReference>
<dbReference type="EMBL" id="CP049801">
    <property type="protein sequence ID" value="QIO05224.1"/>
    <property type="molecule type" value="Genomic_DNA"/>
</dbReference>
<name>A0A6G8RTI4_9GAMM</name>
<accession>A0A6G8RTI4</accession>
<protein>
    <recommendedName>
        <fullName evidence="4">Lipoprotein</fullName>
    </recommendedName>
</protein>
<evidence type="ECO:0008006" key="4">
    <source>
        <dbReference type="Google" id="ProtNLM"/>
    </source>
</evidence>
<organism evidence="2 3">
    <name type="scientific">Acinetobacter shaoyimingii</name>
    <dbReference type="NCBI Taxonomy" id="2715164"/>
    <lineage>
        <taxon>Bacteria</taxon>
        <taxon>Pseudomonadati</taxon>
        <taxon>Pseudomonadota</taxon>
        <taxon>Gammaproteobacteria</taxon>
        <taxon>Moraxellales</taxon>
        <taxon>Moraxellaceae</taxon>
        <taxon>Acinetobacter</taxon>
    </lineage>
</organism>
<gene>
    <name evidence="2" type="ORF">G8E00_04215</name>
</gene>
<keyword evidence="3" id="KW-1185">Reference proteome</keyword>
<evidence type="ECO:0000256" key="1">
    <source>
        <dbReference type="SAM" id="SignalP"/>
    </source>
</evidence>
<dbReference type="AlphaFoldDB" id="A0A6G8RTI4"/>
<feature type="signal peptide" evidence="1">
    <location>
        <begin position="1"/>
        <end position="22"/>
    </location>
</feature>
<sequence>MIKFKYWVFILLSLILATHLTACSKKQSDDSAVVADATTQDATGDEKLGTKWGDELTSNVSDVDLKRLKDEPIAQSAIRYANKNYQGKSVNSLSIASGTISFSVVDDQMNNLPLFRDGQQYYLSAKEGQSYQLHYQNHSDKTYEIVASVDGLDVLNGQEASVYSSGYVLYPQQTLTIEGFRKSDSAVASFTFGKPDESYAANSNQGSVNNVGIIGTVVYELESEAPVAADAADEYAPPPNAFPADKKK</sequence>
<evidence type="ECO:0000313" key="3">
    <source>
        <dbReference type="Proteomes" id="UP000502297"/>
    </source>
</evidence>
<feature type="chain" id="PRO_5026005844" description="Lipoprotein" evidence="1">
    <location>
        <begin position="23"/>
        <end position="248"/>
    </location>
</feature>
<reference evidence="2 3" key="1">
    <citation type="submission" date="2020-03" db="EMBL/GenBank/DDBJ databases">
        <authorList>
            <person name="Zhu W."/>
        </authorList>
    </citation>
    <scope>NUCLEOTIDE SEQUENCE [LARGE SCALE GENOMIC DNA]</scope>
    <source>
        <strain evidence="2 3">323-1</strain>
    </source>
</reference>
<dbReference type="KEGG" id="asha:G8E00_04215"/>
<dbReference type="RefSeq" id="WP_166222138.1">
    <property type="nucleotide sequence ID" value="NZ_CP049801.1"/>
</dbReference>
<proteinExistence type="predicted"/>
<keyword evidence="1" id="KW-0732">Signal</keyword>